<feature type="transmembrane region" description="Helical" evidence="6">
    <location>
        <begin position="185"/>
        <end position="209"/>
    </location>
</feature>
<evidence type="ECO:0000256" key="4">
    <source>
        <dbReference type="ARBA" id="ARBA00022989"/>
    </source>
</evidence>
<dbReference type="PANTHER" id="PTHR32196">
    <property type="entry name" value="ABC TRANSPORTER PERMEASE PROTEIN YPHD-RELATED-RELATED"/>
    <property type="match status" value="1"/>
</dbReference>
<name>A0A9D5JWA1_9BACT</name>
<sequence length="359" mass="38547">MNKGQRTESNRFQSLQRTFQSVKWPLLALGAILLYNLIFMPEFLQVSVKNGHLAGSLIDILKRSSPRMIIAFGMTLVIATWGIDVSVGSIAAIAGSLAVLVIRGGDITYLATQETSTVSLFLIISTALLAAALCGMFNGILVSFIGIQPIIATLILMVTGRGIASLITGGYVLNYDHPQYEFLGSGYWFGLPVPVIMAILVFALLSLLIRLTPLGLFIQSTGGNATASRYTGINAHLVKIVAYIISGVCAGIAGIIFTADVQSADSSQLGLFIELEAILVVVMGGTRLTGGRFTMVGTVIGALILQTIITTLLTQAVPVEYTLIFEALVVVIVLIFQSERMEAISFWRRQKRLTEGKGK</sequence>
<evidence type="ECO:0000256" key="6">
    <source>
        <dbReference type="SAM" id="Phobius"/>
    </source>
</evidence>
<dbReference type="PANTHER" id="PTHR32196:SF19">
    <property type="entry name" value="GALACTOFURANOSE TRANSPORTER PERMEASE PROTEIN YTFT"/>
    <property type="match status" value="1"/>
</dbReference>
<dbReference type="GO" id="GO:0022857">
    <property type="term" value="F:transmembrane transporter activity"/>
    <property type="evidence" value="ECO:0007669"/>
    <property type="project" value="InterPro"/>
</dbReference>
<dbReference type="GO" id="GO:0005886">
    <property type="term" value="C:plasma membrane"/>
    <property type="evidence" value="ECO:0007669"/>
    <property type="project" value="UniProtKB-SubCell"/>
</dbReference>
<comment type="caution">
    <text evidence="7">The sequence shown here is derived from an EMBL/GenBank/DDBJ whole genome shotgun (WGS) entry which is preliminary data.</text>
</comment>
<evidence type="ECO:0000256" key="5">
    <source>
        <dbReference type="ARBA" id="ARBA00023136"/>
    </source>
</evidence>
<evidence type="ECO:0000313" key="7">
    <source>
        <dbReference type="EMBL" id="MBD3325309.1"/>
    </source>
</evidence>
<feature type="transmembrane region" description="Helical" evidence="6">
    <location>
        <begin position="319"/>
        <end position="336"/>
    </location>
</feature>
<dbReference type="EMBL" id="WJJP01000391">
    <property type="protein sequence ID" value="MBD3325309.1"/>
    <property type="molecule type" value="Genomic_DNA"/>
</dbReference>
<reference evidence="7" key="1">
    <citation type="submission" date="2019-11" db="EMBL/GenBank/DDBJ databases">
        <title>Microbial mats filling the niche in hypersaline microbial mats.</title>
        <authorList>
            <person name="Wong H.L."/>
            <person name="Macleod F.I."/>
            <person name="White R.A. III"/>
            <person name="Burns B.P."/>
        </authorList>
    </citation>
    <scope>NUCLEOTIDE SEQUENCE</scope>
    <source>
        <strain evidence="7">Rbin_158</strain>
    </source>
</reference>
<evidence type="ECO:0000256" key="1">
    <source>
        <dbReference type="ARBA" id="ARBA00004651"/>
    </source>
</evidence>
<feature type="transmembrane region" description="Helical" evidence="6">
    <location>
        <begin position="154"/>
        <end position="173"/>
    </location>
</feature>
<protein>
    <submittedName>
        <fullName evidence="7">ABC transporter permease</fullName>
    </submittedName>
</protein>
<keyword evidence="3 6" id="KW-0812">Transmembrane</keyword>
<dbReference type="AlphaFoldDB" id="A0A9D5JWA1"/>
<keyword evidence="2" id="KW-1003">Cell membrane</keyword>
<evidence type="ECO:0000256" key="3">
    <source>
        <dbReference type="ARBA" id="ARBA00022692"/>
    </source>
</evidence>
<feature type="transmembrane region" description="Helical" evidence="6">
    <location>
        <begin position="24"/>
        <end position="48"/>
    </location>
</feature>
<comment type="subcellular location">
    <subcellularLocation>
        <location evidence="1">Cell membrane</location>
        <topology evidence="1">Multi-pass membrane protein</topology>
    </subcellularLocation>
</comment>
<dbReference type="CDD" id="cd06579">
    <property type="entry name" value="TM_PBP1_transp_AraH_like"/>
    <property type="match status" value="1"/>
</dbReference>
<feature type="transmembrane region" description="Helical" evidence="6">
    <location>
        <begin position="122"/>
        <end position="147"/>
    </location>
</feature>
<organism evidence="7 8">
    <name type="scientific">candidate division KSB3 bacterium</name>
    <dbReference type="NCBI Taxonomy" id="2044937"/>
    <lineage>
        <taxon>Bacteria</taxon>
        <taxon>candidate division KSB3</taxon>
    </lineage>
</organism>
<dbReference type="Pfam" id="PF02653">
    <property type="entry name" value="BPD_transp_2"/>
    <property type="match status" value="1"/>
</dbReference>
<keyword evidence="4 6" id="KW-1133">Transmembrane helix</keyword>
<keyword evidence="5 6" id="KW-0472">Membrane</keyword>
<accession>A0A9D5JWA1</accession>
<evidence type="ECO:0000313" key="8">
    <source>
        <dbReference type="Proteomes" id="UP000649604"/>
    </source>
</evidence>
<proteinExistence type="predicted"/>
<evidence type="ECO:0000256" key="2">
    <source>
        <dbReference type="ARBA" id="ARBA00022475"/>
    </source>
</evidence>
<gene>
    <name evidence="7" type="ORF">GF339_12035</name>
</gene>
<feature type="transmembrane region" description="Helical" evidence="6">
    <location>
        <begin position="237"/>
        <end position="257"/>
    </location>
</feature>
<dbReference type="Proteomes" id="UP000649604">
    <property type="component" value="Unassembled WGS sequence"/>
</dbReference>
<feature type="transmembrane region" description="Helical" evidence="6">
    <location>
        <begin position="293"/>
        <end position="313"/>
    </location>
</feature>
<feature type="transmembrane region" description="Helical" evidence="6">
    <location>
        <begin position="269"/>
        <end position="286"/>
    </location>
</feature>
<feature type="transmembrane region" description="Helical" evidence="6">
    <location>
        <begin position="69"/>
        <end position="102"/>
    </location>
</feature>
<dbReference type="InterPro" id="IPR001851">
    <property type="entry name" value="ABC_transp_permease"/>
</dbReference>